<feature type="transmembrane region" description="Helical" evidence="5">
    <location>
        <begin position="191"/>
        <end position="209"/>
    </location>
</feature>
<dbReference type="STRING" id="48727.SAMN05192555_10186"/>
<organism evidence="7 8">
    <name type="scientific">Franzmannia pantelleriensis</name>
    <dbReference type="NCBI Taxonomy" id="48727"/>
    <lineage>
        <taxon>Bacteria</taxon>
        <taxon>Pseudomonadati</taxon>
        <taxon>Pseudomonadota</taxon>
        <taxon>Gammaproteobacteria</taxon>
        <taxon>Oceanospirillales</taxon>
        <taxon>Halomonadaceae</taxon>
        <taxon>Franzmannia</taxon>
    </lineage>
</organism>
<dbReference type="PANTHER" id="PTHR37422">
    <property type="entry name" value="TEICHURONIC ACID BIOSYNTHESIS PROTEIN TUAE"/>
    <property type="match status" value="1"/>
</dbReference>
<evidence type="ECO:0000259" key="6">
    <source>
        <dbReference type="Pfam" id="PF04932"/>
    </source>
</evidence>
<feature type="transmembrane region" description="Helical" evidence="5">
    <location>
        <begin position="20"/>
        <end position="53"/>
    </location>
</feature>
<dbReference type="Proteomes" id="UP000199107">
    <property type="component" value="Unassembled WGS sequence"/>
</dbReference>
<evidence type="ECO:0000256" key="5">
    <source>
        <dbReference type="SAM" id="Phobius"/>
    </source>
</evidence>
<reference evidence="8" key="1">
    <citation type="submission" date="2016-10" db="EMBL/GenBank/DDBJ databases">
        <authorList>
            <person name="Varghese N."/>
            <person name="Submissions S."/>
        </authorList>
    </citation>
    <scope>NUCLEOTIDE SEQUENCE [LARGE SCALE GENOMIC DNA]</scope>
    <source>
        <strain evidence="8">AAP</strain>
    </source>
</reference>
<evidence type="ECO:0000313" key="7">
    <source>
        <dbReference type="EMBL" id="SDK74553.1"/>
    </source>
</evidence>
<gene>
    <name evidence="7" type="ORF">SAMN05192555_10186</name>
</gene>
<dbReference type="PANTHER" id="PTHR37422:SF13">
    <property type="entry name" value="LIPOPOLYSACCHARIDE BIOSYNTHESIS PROTEIN PA4999-RELATED"/>
    <property type="match status" value="1"/>
</dbReference>
<dbReference type="Pfam" id="PF04932">
    <property type="entry name" value="Wzy_C"/>
    <property type="match status" value="1"/>
</dbReference>
<feature type="transmembrane region" description="Helical" evidence="5">
    <location>
        <begin position="65"/>
        <end position="85"/>
    </location>
</feature>
<dbReference type="AlphaFoldDB" id="A0A1G9EEP6"/>
<evidence type="ECO:0000313" key="8">
    <source>
        <dbReference type="Proteomes" id="UP000199107"/>
    </source>
</evidence>
<evidence type="ECO:0000256" key="1">
    <source>
        <dbReference type="ARBA" id="ARBA00004141"/>
    </source>
</evidence>
<accession>A0A1G9EEP6</accession>
<feature type="transmembrane region" description="Helical" evidence="5">
    <location>
        <begin position="165"/>
        <end position="184"/>
    </location>
</feature>
<evidence type="ECO:0000256" key="4">
    <source>
        <dbReference type="ARBA" id="ARBA00023136"/>
    </source>
</evidence>
<evidence type="ECO:0000256" key="2">
    <source>
        <dbReference type="ARBA" id="ARBA00022692"/>
    </source>
</evidence>
<feature type="transmembrane region" description="Helical" evidence="5">
    <location>
        <begin position="97"/>
        <end position="114"/>
    </location>
</feature>
<dbReference type="GO" id="GO:0016020">
    <property type="term" value="C:membrane"/>
    <property type="evidence" value="ECO:0007669"/>
    <property type="project" value="UniProtKB-SubCell"/>
</dbReference>
<proteinExistence type="predicted"/>
<keyword evidence="4 5" id="KW-0472">Membrane</keyword>
<feature type="transmembrane region" description="Helical" evidence="5">
    <location>
        <begin position="121"/>
        <end position="139"/>
    </location>
</feature>
<feature type="transmembrane region" description="Helical" evidence="5">
    <location>
        <begin position="351"/>
        <end position="371"/>
    </location>
</feature>
<keyword evidence="8" id="KW-1185">Reference proteome</keyword>
<feature type="domain" description="O-antigen ligase-related" evidence="6">
    <location>
        <begin position="199"/>
        <end position="361"/>
    </location>
</feature>
<feature type="transmembrane region" description="Helical" evidence="5">
    <location>
        <begin position="245"/>
        <end position="266"/>
    </location>
</feature>
<dbReference type="RefSeq" id="WP_089656473.1">
    <property type="nucleotide sequence ID" value="NZ_FNGH01000001.1"/>
</dbReference>
<dbReference type="OrthoDB" id="8576060at2"/>
<evidence type="ECO:0000256" key="3">
    <source>
        <dbReference type="ARBA" id="ARBA00022989"/>
    </source>
</evidence>
<keyword evidence="7" id="KW-0436">Ligase</keyword>
<feature type="transmembrane region" description="Helical" evidence="5">
    <location>
        <begin position="409"/>
        <end position="429"/>
    </location>
</feature>
<name>A0A1G9EEP6_9GAMM</name>
<dbReference type="EMBL" id="FNGH01000001">
    <property type="protein sequence ID" value="SDK74553.1"/>
    <property type="molecule type" value="Genomic_DNA"/>
</dbReference>
<protein>
    <submittedName>
        <fullName evidence="7">O-antigen ligase</fullName>
    </submittedName>
</protein>
<keyword evidence="2 5" id="KW-0812">Transmembrane</keyword>
<comment type="subcellular location">
    <subcellularLocation>
        <location evidence="1">Membrane</location>
        <topology evidence="1">Multi-pass membrane protein</topology>
    </subcellularLocation>
</comment>
<feature type="transmembrane region" description="Helical" evidence="5">
    <location>
        <begin position="383"/>
        <end position="403"/>
    </location>
</feature>
<feature type="transmembrane region" description="Helical" evidence="5">
    <location>
        <begin position="215"/>
        <end position="233"/>
    </location>
</feature>
<dbReference type="InterPro" id="IPR007016">
    <property type="entry name" value="O-antigen_ligase-rel_domated"/>
</dbReference>
<keyword evidence="3 5" id="KW-1133">Transmembrane helix</keyword>
<dbReference type="InterPro" id="IPR051533">
    <property type="entry name" value="WaaL-like"/>
</dbReference>
<sequence>MVTKYIPQVALGGPNRWVGWIAILCYAFFWLLNLDVSRSAEVVVMLCFLVAAWRDRPLLPEQRWLLWLLLAFVLLQLVAAWRGTALFPETADHQWDFSRYYLKLFLCIAVAWWIKGSLRAALVVWGVTLAGLLIALLWHSDVAQWSRALQGRRVDFGFMNAQHTAIYYALLLIAAVALCMYFAFAGKRRWWVSLLVLPVVLFGLAGTLVTQTRGVWGGLVLATLTVLLYWLVAEMRRAGSWRGRWARLGGAGALLLVVVIALSQAWPTVEKRIGAEQQEIQAFLQGNLDAMEMRSVGVRAHTWVYAVEQITERPLVGWGPASRIPLIEEGPFPENVQTRFGHFHNSYLEVLLAYGLLGLGMLGVLLVAVIKGLRQLARRGREGLYLSGSLAASFLMMAVANLFESYLVFRTGIYFFVLAGGVGLSFFMYRDNKRAV</sequence>
<dbReference type="GO" id="GO:0016874">
    <property type="term" value="F:ligase activity"/>
    <property type="evidence" value="ECO:0007669"/>
    <property type="project" value="UniProtKB-KW"/>
</dbReference>